<comment type="caution">
    <text evidence="4">The sequence shown here is derived from an EMBL/GenBank/DDBJ whole genome shotgun (WGS) entry which is preliminary data.</text>
</comment>
<gene>
    <name evidence="4" type="ORF">INT45_003274</name>
</gene>
<keyword evidence="5" id="KW-1185">Reference proteome</keyword>
<dbReference type="InterPro" id="IPR018247">
    <property type="entry name" value="EF_Hand_1_Ca_BS"/>
</dbReference>
<evidence type="ECO:0000256" key="2">
    <source>
        <dbReference type="ARBA" id="ARBA00022837"/>
    </source>
</evidence>
<dbReference type="InterPro" id="IPR011992">
    <property type="entry name" value="EF-hand-dom_pair"/>
</dbReference>
<dbReference type="Gene3D" id="1.10.238.10">
    <property type="entry name" value="EF-hand"/>
    <property type="match status" value="2"/>
</dbReference>
<sequence length="183" mass="21169">MITREQRKEIKEVFKATDTVGAGLLDGEGLYKGLRTLGLEVPISEGGIESLLRSVNRHEEGYIDSDDFNTIVSNLMTMQQQQQNDQNNNEDEDDYYKYDDMDDEEEEEEEFIDDNQRDDAFQALTQNSKNGMITLESLQQTCKEQGEDWTIQEVKEMLNEADINHDGVIDPIEFKRIWKLAGF</sequence>
<evidence type="ECO:0000259" key="3">
    <source>
        <dbReference type="PROSITE" id="PS50222"/>
    </source>
</evidence>
<dbReference type="AlphaFoldDB" id="A0A8H7S7I0"/>
<dbReference type="Pfam" id="PF00036">
    <property type="entry name" value="EF-hand_1"/>
    <property type="match status" value="1"/>
</dbReference>
<dbReference type="PROSITE" id="PS00018">
    <property type="entry name" value="EF_HAND_1"/>
    <property type="match status" value="1"/>
</dbReference>
<keyword evidence="1" id="KW-0677">Repeat</keyword>
<dbReference type="InterPro" id="IPR002048">
    <property type="entry name" value="EF_hand_dom"/>
</dbReference>
<dbReference type="Proteomes" id="UP000646827">
    <property type="component" value="Unassembled WGS sequence"/>
</dbReference>
<feature type="domain" description="EF-hand" evidence="3">
    <location>
        <begin position="149"/>
        <end position="183"/>
    </location>
</feature>
<proteinExistence type="predicted"/>
<protein>
    <recommendedName>
        <fullName evidence="3">EF-hand domain-containing protein</fullName>
    </recommendedName>
</protein>
<dbReference type="EMBL" id="JAEPRB010000033">
    <property type="protein sequence ID" value="KAG2225074.1"/>
    <property type="molecule type" value="Genomic_DNA"/>
</dbReference>
<reference evidence="4 5" key="1">
    <citation type="submission" date="2020-12" db="EMBL/GenBank/DDBJ databases">
        <title>Metabolic potential, ecology and presence of endohyphal bacteria is reflected in genomic diversity of Mucoromycotina.</title>
        <authorList>
            <person name="Muszewska A."/>
            <person name="Okrasinska A."/>
            <person name="Steczkiewicz K."/>
            <person name="Drgas O."/>
            <person name="Orlowska M."/>
            <person name="Perlinska-Lenart U."/>
            <person name="Aleksandrzak-Piekarczyk T."/>
            <person name="Szatraj K."/>
            <person name="Zielenkiewicz U."/>
            <person name="Pilsyk S."/>
            <person name="Malc E."/>
            <person name="Mieczkowski P."/>
            <person name="Kruszewska J.S."/>
            <person name="Biernat P."/>
            <person name="Pawlowska J."/>
        </authorList>
    </citation>
    <scope>NUCLEOTIDE SEQUENCE [LARGE SCALE GENOMIC DNA]</scope>
    <source>
        <strain evidence="4 5">CBS 142.35</strain>
    </source>
</reference>
<dbReference type="SMART" id="SM00054">
    <property type="entry name" value="EFh"/>
    <property type="match status" value="2"/>
</dbReference>
<evidence type="ECO:0000313" key="4">
    <source>
        <dbReference type="EMBL" id="KAG2225074.1"/>
    </source>
</evidence>
<dbReference type="CDD" id="cd00051">
    <property type="entry name" value="EFh"/>
    <property type="match status" value="1"/>
</dbReference>
<keyword evidence="2" id="KW-0106">Calcium</keyword>
<accession>A0A8H7S7I0</accession>
<dbReference type="SUPFAM" id="SSF47473">
    <property type="entry name" value="EF-hand"/>
    <property type="match status" value="1"/>
</dbReference>
<dbReference type="PROSITE" id="PS50222">
    <property type="entry name" value="EF_HAND_2"/>
    <property type="match status" value="1"/>
</dbReference>
<name>A0A8H7S7I0_9FUNG</name>
<dbReference type="GO" id="GO:0005509">
    <property type="term" value="F:calcium ion binding"/>
    <property type="evidence" value="ECO:0007669"/>
    <property type="project" value="InterPro"/>
</dbReference>
<dbReference type="OrthoDB" id="26525at2759"/>
<dbReference type="InterPro" id="IPR050145">
    <property type="entry name" value="Centrin_CML-like"/>
</dbReference>
<dbReference type="PANTHER" id="PTHR23050">
    <property type="entry name" value="CALCIUM BINDING PROTEIN"/>
    <property type="match status" value="1"/>
</dbReference>
<organism evidence="4 5">
    <name type="scientific">Circinella minor</name>
    <dbReference type="NCBI Taxonomy" id="1195481"/>
    <lineage>
        <taxon>Eukaryota</taxon>
        <taxon>Fungi</taxon>
        <taxon>Fungi incertae sedis</taxon>
        <taxon>Mucoromycota</taxon>
        <taxon>Mucoromycotina</taxon>
        <taxon>Mucoromycetes</taxon>
        <taxon>Mucorales</taxon>
        <taxon>Lichtheimiaceae</taxon>
        <taxon>Circinella</taxon>
    </lineage>
</organism>
<evidence type="ECO:0000313" key="5">
    <source>
        <dbReference type="Proteomes" id="UP000646827"/>
    </source>
</evidence>
<evidence type="ECO:0000256" key="1">
    <source>
        <dbReference type="ARBA" id="ARBA00022737"/>
    </source>
</evidence>